<comment type="subcellular location">
    <subcellularLocation>
        <location evidence="1">Cell membrane</location>
        <topology evidence="1">Multi-pass membrane protein</topology>
    </subcellularLocation>
</comment>
<feature type="transmembrane region" description="Helical" evidence="7">
    <location>
        <begin position="163"/>
        <end position="182"/>
    </location>
</feature>
<dbReference type="GO" id="GO:0005886">
    <property type="term" value="C:plasma membrane"/>
    <property type="evidence" value="ECO:0007669"/>
    <property type="project" value="UniProtKB-SubCell"/>
</dbReference>
<reference evidence="9 10" key="1">
    <citation type="journal article" date="2015" name="Nature">
        <title>rRNA introns, odd ribosomes, and small enigmatic genomes across a large radiation of phyla.</title>
        <authorList>
            <person name="Brown C.T."/>
            <person name="Hug L.A."/>
            <person name="Thomas B.C."/>
            <person name="Sharon I."/>
            <person name="Castelle C.J."/>
            <person name="Singh A."/>
            <person name="Wilkins M.J."/>
            <person name="Williams K.H."/>
            <person name="Banfield J.F."/>
        </authorList>
    </citation>
    <scope>NUCLEOTIDE SEQUENCE [LARGE SCALE GENOMIC DNA]</scope>
</reference>
<evidence type="ECO:0000256" key="6">
    <source>
        <dbReference type="ARBA" id="ARBA00023136"/>
    </source>
</evidence>
<dbReference type="SUPFAM" id="SSF103473">
    <property type="entry name" value="MFS general substrate transporter"/>
    <property type="match status" value="1"/>
</dbReference>
<comment type="caution">
    <text evidence="9">The sequence shown here is derived from an EMBL/GenBank/DDBJ whole genome shotgun (WGS) entry which is preliminary data.</text>
</comment>
<feature type="transmembrane region" description="Helical" evidence="7">
    <location>
        <begin position="46"/>
        <end position="65"/>
    </location>
</feature>
<feature type="domain" description="Major facilitator superfamily (MFS) profile" evidence="8">
    <location>
        <begin position="11"/>
        <end position="390"/>
    </location>
</feature>
<keyword evidence="3" id="KW-1003">Cell membrane</keyword>
<dbReference type="AlphaFoldDB" id="A0A0G0Z611"/>
<feature type="transmembrane region" description="Helical" evidence="7">
    <location>
        <begin position="216"/>
        <end position="241"/>
    </location>
</feature>
<dbReference type="InterPro" id="IPR036259">
    <property type="entry name" value="MFS_trans_sf"/>
</dbReference>
<evidence type="ECO:0000256" key="2">
    <source>
        <dbReference type="ARBA" id="ARBA00022448"/>
    </source>
</evidence>
<dbReference type="Gene3D" id="1.20.1250.20">
    <property type="entry name" value="MFS general substrate transporter like domains"/>
    <property type="match status" value="2"/>
</dbReference>
<evidence type="ECO:0000313" key="9">
    <source>
        <dbReference type="EMBL" id="KKS44117.1"/>
    </source>
</evidence>
<dbReference type="EMBL" id="LCCZ01000011">
    <property type="protein sequence ID" value="KKS44117.1"/>
    <property type="molecule type" value="Genomic_DNA"/>
</dbReference>
<dbReference type="InterPro" id="IPR050171">
    <property type="entry name" value="MFS_Transporters"/>
</dbReference>
<dbReference type="PANTHER" id="PTHR23517:SF3">
    <property type="entry name" value="INTEGRAL MEMBRANE TRANSPORT PROTEIN"/>
    <property type="match status" value="1"/>
</dbReference>
<gene>
    <name evidence="9" type="ORF">UV05_C0011G0008</name>
</gene>
<feature type="transmembrane region" description="Helical" evidence="7">
    <location>
        <begin position="369"/>
        <end position="388"/>
    </location>
</feature>
<feature type="transmembrane region" description="Helical" evidence="7">
    <location>
        <begin position="247"/>
        <end position="268"/>
    </location>
</feature>
<keyword evidence="5 7" id="KW-1133">Transmembrane helix</keyword>
<sequence>MFFKKNSVFPSLGLILAIGFLLAISFAAFSPWRSIFIQGFVQNRSLVGVISTFFSLFLVPFYLIMARLILRFGKVKTLVGAAFLMLTTGMIVGGWSTLFVFLLGHSFYLLGRSFAFFVLELLIKKYSLENEIHFIQGKLSAIVNFGWFLGPILGGFLVSTFSISGILWFMVGCAILALILVLRGVSIFDPLPSAPPTKTESFFDDFKEFSTRSDFLFYYVIALGLNMVYGLTTTFLPLLLWDIGASNQLIGIGFALSVLPFVILEPLVGRLVDKIGHERQLFSLGFLIMAVSLILTGLSHNIYFLITLLVFGSIGASFIEAIDQSLFLKRANHHKTSMIGIFSTAGTLGFASALLLCAVLLIFVNLSAVFVILGFLLLSFCLVSLRSLSS</sequence>
<dbReference type="PROSITE" id="PS50850">
    <property type="entry name" value="MFS"/>
    <property type="match status" value="1"/>
</dbReference>
<keyword evidence="2" id="KW-0813">Transport</keyword>
<evidence type="ECO:0000256" key="4">
    <source>
        <dbReference type="ARBA" id="ARBA00022692"/>
    </source>
</evidence>
<dbReference type="InterPro" id="IPR020846">
    <property type="entry name" value="MFS_dom"/>
</dbReference>
<evidence type="ECO:0000256" key="5">
    <source>
        <dbReference type="ARBA" id="ARBA00022989"/>
    </source>
</evidence>
<feature type="transmembrane region" description="Helical" evidence="7">
    <location>
        <begin position="302"/>
        <end position="319"/>
    </location>
</feature>
<feature type="transmembrane region" description="Helical" evidence="7">
    <location>
        <begin position="339"/>
        <end position="363"/>
    </location>
</feature>
<keyword evidence="4 7" id="KW-0812">Transmembrane</keyword>
<evidence type="ECO:0000259" key="8">
    <source>
        <dbReference type="PROSITE" id="PS50850"/>
    </source>
</evidence>
<keyword evidence="6 7" id="KW-0472">Membrane</keyword>
<evidence type="ECO:0000256" key="7">
    <source>
        <dbReference type="SAM" id="Phobius"/>
    </source>
</evidence>
<feature type="transmembrane region" description="Helical" evidence="7">
    <location>
        <begin position="107"/>
        <end position="123"/>
    </location>
</feature>
<organism evidence="9 10">
    <name type="scientific">candidate division CPR1 bacterium GW2011_GWA2_42_17</name>
    <dbReference type="NCBI Taxonomy" id="1618341"/>
    <lineage>
        <taxon>Bacteria</taxon>
        <taxon>candidate division CPR1</taxon>
    </lineage>
</organism>
<dbReference type="Pfam" id="PF07690">
    <property type="entry name" value="MFS_1"/>
    <property type="match status" value="1"/>
</dbReference>
<name>A0A0G0Z611_9BACT</name>
<accession>A0A0G0Z611</accession>
<feature type="transmembrane region" description="Helical" evidence="7">
    <location>
        <begin position="280"/>
        <end position="296"/>
    </location>
</feature>
<evidence type="ECO:0000256" key="1">
    <source>
        <dbReference type="ARBA" id="ARBA00004651"/>
    </source>
</evidence>
<protein>
    <submittedName>
        <fullName evidence="9">Permeases of the major facilitator superfamily</fullName>
    </submittedName>
</protein>
<dbReference type="InterPro" id="IPR011701">
    <property type="entry name" value="MFS"/>
</dbReference>
<dbReference type="Proteomes" id="UP000034875">
    <property type="component" value="Unassembled WGS sequence"/>
</dbReference>
<evidence type="ECO:0000256" key="3">
    <source>
        <dbReference type="ARBA" id="ARBA00022475"/>
    </source>
</evidence>
<proteinExistence type="predicted"/>
<feature type="transmembrane region" description="Helical" evidence="7">
    <location>
        <begin position="135"/>
        <end position="157"/>
    </location>
</feature>
<feature type="transmembrane region" description="Helical" evidence="7">
    <location>
        <begin position="77"/>
        <end position="101"/>
    </location>
</feature>
<dbReference type="GO" id="GO:0022857">
    <property type="term" value="F:transmembrane transporter activity"/>
    <property type="evidence" value="ECO:0007669"/>
    <property type="project" value="InterPro"/>
</dbReference>
<evidence type="ECO:0000313" key="10">
    <source>
        <dbReference type="Proteomes" id="UP000034875"/>
    </source>
</evidence>
<dbReference type="PANTHER" id="PTHR23517">
    <property type="entry name" value="RESISTANCE PROTEIN MDTM, PUTATIVE-RELATED-RELATED"/>
    <property type="match status" value="1"/>
</dbReference>